<gene>
    <name evidence="2" type="ORF">ACFSR2_22265</name>
</gene>
<accession>A0ABW5JGB2</accession>
<dbReference type="InterPro" id="IPR011008">
    <property type="entry name" value="Dimeric_a/b-barrel"/>
</dbReference>
<dbReference type="PROSITE" id="PS51725">
    <property type="entry name" value="ABM"/>
    <property type="match status" value="1"/>
</dbReference>
<dbReference type="InterPro" id="IPR007138">
    <property type="entry name" value="ABM_dom"/>
</dbReference>
<dbReference type="GO" id="GO:0004497">
    <property type="term" value="F:monooxygenase activity"/>
    <property type="evidence" value="ECO:0007669"/>
    <property type="project" value="UniProtKB-KW"/>
</dbReference>
<dbReference type="Gene3D" id="3.30.70.100">
    <property type="match status" value="1"/>
</dbReference>
<dbReference type="EMBL" id="JBHULC010000038">
    <property type="protein sequence ID" value="MFD2523640.1"/>
    <property type="molecule type" value="Genomic_DNA"/>
</dbReference>
<organism evidence="2 3">
    <name type="scientific">Emticicia soli</name>
    <dbReference type="NCBI Taxonomy" id="2027878"/>
    <lineage>
        <taxon>Bacteria</taxon>
        <taxon>Pseudomonadati</taxon>
        <taxon>Bacteroidota</taxon>
        <taxon>Cytophagia</taxon>
        <taxon>Cytophagales</taxon>
        <taxon>Leadbetterellaceae</taxon>
        <taxon>Emticicia</taxon>
    </lineage>
</organism>
<dbReference type="SUPFAM" id="SSF54909">
    <property type="entry name" value="Dimeric alpha+beta barrel"/>
    <property type="match status" value="1"/>
</dbReference>
<keyword evidence="2" id="KW-0560">Oxidoreductase</keyword>
<evidence type="ECO:0000313" key="2">
    <source>
        <dbReference type="EMBL" id="MFD2523640.1"/>
    </source>
</evidence>
<feature type="domain" description="ABM" evidence="1">
    <location>
        <begin position="2"/>
        <end position="95"/>
    </location>
</feature>
<dbReference type="RefSeq" id="WP_340233719.1">
    <property type="nucleotide sequence ID" value="NZ_JBBEWC010000001.1"/>
</dbReference>
<reference evidence="3" key="1">
    <citation type="journal article" date="2019" name="Int. J. Syst. Evol. Microbiol.">
        <title>The Global Catalogue of Microorganisms (GCM) 10K type strain sequencing project: providing services to taxonomists for standard genome sequencing and annotation.</title>
        <authorList>
            <consortium name="The Broad Institute Genomics Platform"/>
            <consortium name="The Broad Institute Genome Sequencing Center for Infectious Disease"/>
            <person name="Wu L."/>
            <person name="Ma J."/>
        </authorList>
    </citation>
    <scope>NUCLEOTIDE SEQUENCE [LARGE SCALE GENOMIC DNA]</scope>
    <source>
        <strain evidence="3">KCTC 52344</strain>
    </source>
</reference>
<comment type="caution">
    <text evidence="2">The sequence shown here is derived from an EMBL/GenBank/DDBJ whole genome shotgun (WGS) entry which is preliminary data.</text>
</comment>
<proteinExistence type="predicted"/>
<keyword evidence="3" id="KW-1185">Reference proteome</keyword>
<dbReference type="Pfam" id="PF03992">
    <property type="entry name" value="ABM"/>
    <property type="match status" value="1"/>
</dbReference>
<protein>
    <submittedName>
        <fullName evidence="2">Quinol monooxygenase</fullName>
        <ecNumber evidence="2">1.-.-.-</ecNumber>
    </submittedName>
</protein>
<evidence type="ECO:0000313" key="3">
    <source>
        <dbReference type="Proteomes" id="UP001597510"/>
    </source>
</evidence>
<sequence>MLIRYVKMTFHKEKVSDFLEIFEQSKEHIRAMEGCRHLELMRDINQPEIFMTHSHWLSENDLNNYRESELFRDTWSKTKVLFADKPLAFSVESVLVV</sequence>
<keyword evidence="2" id="KW-0503">Monooxygenase</keyword>
<evidence type="ECO:0000259" key="1">
    <source>
        <dbReference type="PROSITE" id="PS51725"/>
    </source>
</evidence>
<name>A0ABW5JGB2_9BACT</name>
<dbReference type="Proteomes" id="UP001597510">
    <property type="component" value="Unassembled WGS sequence"/>
</dbReference>
<dbReference type="EC" id="1.-.-.-" evidence="2"/>